<evidence type="ECO:0000256" key="2">
    <source>
        <dbReference type="ARBA" id="ARBA00014190"/>
    </source>
</evidence>
<comment type="catalytic activity">
    <reaction evidence="14">
        <text>L-cysteinylglycine + H2O = L-cysteine + glycine</text>
        <dbReference type="Rhea" id="RHEA:28783"/>
        <dbReference type="ChEBI" id="CHEBI:15377"/>
        <dbReference type="ChEBI" id="CHEBI:35235"/>
        <dbReference type="ChEBI" id="CHEBI:57305"/>
        <dbReference type="ChEBI" id="CHEBI:61694"/>
    </reaction>
    <physiologicalReaction direction="left-to-right" evidence="14">
        <dbReference type="Rhea" id="RHEA:28784"/>
    </physiologicalReaction>
</comment>
<keyword evidence="3" id="KW-0031">Aminopeptidase</keyword>
<dbReference type="Proteomes" id="UP000887566">
    <property type="component" value="Unplaced"/>
</dbReference>
<protein>
    <recommendedName>
        <fullName evidence="2">Cytosol aminopeptidase</fullName>
        <ecNumber evidence="7">3.4.13.23</ecNumber>
    </recommendedName>
    <alternativeName>
        <fullName evidence="10">Cysteinylglycine-S-conjugate dipeptidase</fullName>
    </alternativeName>
    <alternativeName>
        <fullName evidence="11">Leucine aminopeptidase 3</fullName>
    </alternativeName>
    <alternativeName>
        <fullName evidence="9">Proline aminopeptidase</fullName>
    </alternativeName>
    <alternativeName>
        <fullName evidence="8">Prolyl aminopeptidase</fullName>
    </alternativeName>
</protein>
<evidence type="ECO:0000313" key="16">
    <source>
        <dbReference type="Proteomes" id="UP000887566"/>
    </source>
</evidence>
<comment type="function">
    <text evidence="12">Cytosolic metallopeptidase that catalyzes the removal of unsubstituted N-terminal hydrophobic amino acids from various peptides. The presence of Zn(2+) ions is essential for the peptidase activity, and the association with other cofactors can modulate the substrate spectificity of the enzyme. For instance, in the presence of Mn(2+), it displays a specific Cys-Gly hydrolyzing activity of Cys-Gly-S-conjugates. Involved in the metabolism of glutathione and in the degradation of glutathione S-conjugates, which may play a role in the control of the cell redox status.</text>
</comment>
<accession>A0A914V384</accession>
<organism evidence="16 17">
    <name type="scientific">Plectus sambesii</name>
    <dbReference type="NCBI Taxonomy" id="2011161"/>
    <lineage>
        <taxon>Eukaryota</taxon>
        <taxon>Metazoa</taxon>
        <taxon>Ecdysozoa</taxon>
        <taxon>Nematoda</taxon>
        <taxon>Chromadorea</taxon>
        <taxon>Plectida</taxon>
        <taxon>Plectina</taxon>
        <taxon>Plectoidea</taxon>
        <taxon>Plectidae</taxon>
        <taxon>Plectus</taxon>
    </lineage>
</organism>
<dbReference type="Gene3D" id="3.40.220.10">
    <property type="entry name" value="Leucine Aminopeptidase, subunit E, domain 1"/>
    <property type="match status" value="1"/>
</dbReference>
<dbReference type="GO" id="GO:0005737">
    <property type="term" value="C:cytoplasm"/>
    <property type="evidence" value="ECO:0007669"/>
    <property type="project" value="InterPro"/>
</dbReference>
<evidence type="ECO:0000259" key="15">
    <source>
        <dbReference type="PROSITE" id="PS00631"/>
    </source>
</evidence>
<proteinExistence type="inferred from homology"/>
<evidence type="ECO:0000256" key="13">
    <source>
        <dbReference type="ARBA" id="ARBA00047881"/>
    </source>
</evidence>
<dbReference type="SUPFAM" id="SSF53187">
    <property type="entry name" value="Zn-dependent exopeptidases"/>
    <property type="match status" value="1"/>
</dbReference>
<dbReference type="PANTHER" id="PTHR11963:SF23">
    <property type="entry name" value="CYTOSOL AMINOPEPTIDASE"/>
    <property type="match status" value="1"/>
</dbReference>
<evidence type="ECO:0000256" key="14">
    <source>
        <dbReference type="ARBA" id="ARBA00049107"/>
    </source>
</evidence>
<comment type="catalytic activity">
    <reaction evidence="13">
        <text>S-benzyl-L-cysteinylglycine + H2O = S-benzyl-L-cysteine + glycine</text>
        <dbReference type="Rhea" id="RHEA:62568"/>
        <dbReference type="ChEBI" id="CHEBI:15377"/>
        <dbReference type="ChEBI" id="CHEBI:57305"/>
        <dbReference type="ChEBI" id="CHEBI:145802"/>
        <dbReference type="ChEBI" id="CHEBI:145803"/>
    </reaction>
    <physiologicalReaction direction="left-to-right" evidence="13">
        <dbReference type="Rhea" id="RHEA:62569"/>
    </physiologicalReaction>
</comment>
<dbReference type="PRINTS" id="PR00481">
    <property type="entry name" value="LAMNOPPTDASE"/>
</dbReference>
<dbReference type="PROSITE" id="PS00631">
    <property type="entry name" value="CYTOSOL_AP"/>
    <property type="match status" value="1"/>
</dbReference>
<evidence type="ECO:0000256" key="8">
    <source>
        <dbReference type="ARBA" id="ARBA00029605"/>
    </source>
</evidence>
<evidence type="ECO:0000256" key="6">
    <source>
        <dbReference type="ARBA" id="ARBA00023511"/>
    </source>
</evidence>
<evidence type="ECO:0000256" key="3">
    <source>
        <dbReference type="ARBA" id="ARBA00022438"/>
    </source>
</evidence>
<dbReference type="GO" id="GO:0030145">
    <property type="term" value="F:manganese ion binding"/>
    <property type="evidence" value="ECO:0007669"/>
    <property type="project" value="InterPro"/>
</dbReference>
<dbReference type="InterPro" id="IPR043472">
    <property type="entry name" value="Macro_dom-like"/>
</dbReference>
<dbReference type="GO" id="GO:0070006">
    <property type="term" value="F:metalloaminopeptidase activity"/>
    <property type="evidence" value="ECO:0007669"/>
    <property type="project" value="InterPro"/>
</dbReference>
<evidence type="ECO:0000256" key="9">
    <source>
        <dbReference type="ARBA" id="ARBA00030930"/>
    </source>
</evidence>
<dbReference type="EC" id="3.4.13.23" evidence="7"/>
<dbReference type="SUPFAM" id="SSF52949">
    <property type="entry name" value="Macro domain-like"/>
    <property type="match status" value="1"/>
</dbReference>
<dbReference type="PANTHER" id="PTHR11963">
    <property type="entry name" value="LEUCINE AMINOPEPTIDASE-RELATED"/>
    <property type="match status" value="1"/>
</dbReference>
<sequence length="519" mass="55681">MSLPRIWSRSRLAFCSSRRHFADIASRRRGIVVGLFENAEKNAPSTSDNLTAASREINERSGGTLLKQLNYTKPLKNGHQRILYGLDKSDESLVCSVVGLGKKAAGVDTSEQIHEGKDSVRRAVAAGVSALKSAGVTMIQVDSCGHPDAAAEGAVLSLHTYDKLKSVKSRDPLVRIEPLVLNGTDSPSHSWREGIVMAESQNMARTWMDMPANKLTPTEFCAQAKLLFPNALIRDTDWIREQGMLAFLAVASGSRQPPKFLEVHVEPKTVDSKDQRPVVLVGKGVTFDTGGISIKPSASMDMMRGDMGGAATVLAAAYGASKLSLKRKVIVLIPLTENMPGGNAIKPGDIVTARNGKSIKIDNTDAEGRLILADALSYADSFNPETVIDVATLTGACHIALGAAASAVFTPSDRTFNALQQAGTDAGDRFWRMPLFKHYRNKMKTSSADLCNISKPTAGAGSCTAAAFLSEFTTCDNWVHIDIAGVAGLVAPDDEIPYIKGTMTGRPTRALIKWLLSLK</sequence>
<dbReference type="Pfam" id="PF02789">
    <property type="entry name" value="Peptidase_M17_N"/>
    <property type="match status" value="1"/>
</dbReference>
<evidence type="ECO:0000256" key="11">
    <source>
        <dbReference type="ARBA" id="ARBA00031564"/>
    </source>
</evidence>
<evidence type="ECO:0000256" key="5">
    <source>
        <dbReference type="ARBA" id="ARBA00022801"/>
    </source>
</evidence>
<keyword evidence="16" id="KW-1185">Reference proteome</keyword>
<dbReference type="InterPro" id="IPR000819">
    <property type="entry name" value="Peptidase_M17_C"/>
</dbReference>
<dbReference type="GO" id="GO:0006508">
    <property type="term" value="P:proteolysis"/>
    <property type="evidence" value="ECO:0007669"/>
    <property type="project" value="UniProtKB-KW"/>
</dbReference>
<evidence type="ECO:0000256" key="7">
    <source>
        <dbReference type="ARBA" id="ARBA00023625"/>
    </source>
</evidence>
<dbReference type="InterPro" id="IPR011356">
    <property type="entry name" value="Leucine_aapep/pepB"/>
</dbReference>
<evidence type="ECO:0000256" key="4">
    <source>
        <dbReference type="ARBA" id="ARBA00022670"/>
    </source>
</evidence>
<evidence type="ECO:0000256" key="12">
    <source>
        <dbReference type="ARBA" id="ARBA00045966"/>
    </source>
</evidence>
<dbReference type="CDD" id="cd00433">
    <property type="entry name" value="Peptidase_M17"/>
    <property type="match status" value="1"/>
</dbReference>
<name>A0A914V384_9BILA</name>
<reference evidence="17" key="1">
    <citation type="submission" date="2022-11" db="UniProtKB">
        <authorList>
            <consortium name="WormBaseParasite"/>
        </authorList>
    </citation>
    <scope>IDENTIFICATION</scope>
</reference>
<comment type="catalytic activity">
    <reaction evidence="6">
        <text>an S-substituted L-cysteinylglycine + H2O = an S-substituted L-cysteine + glycine</text>
        <dbReference type="Rhea" id="RHEA:60444"/>
        <dbReference type="ChEBI" id="CHEBI:15377"/>
        <dbReference type="ChEBI" id="CHEBI:57305"/>
        <dbReference type="ChEBI" id="CHEBI:58717"/>
        <dbReference type="ChEBI" id="CHEBI:143103"/>
        <dbReference type="EC" id="3.4.13.23"/>
    </reaction>
    <physiologicalReaction direction="left-to-right" evidence="6">
        <dbReference type="Rhea" id="RHEA:60445"/>
    </physiologicalReaction>
</comment>
<evidence type="ECO:0000256" key="1">
    <source>
        <dbReference type="ARBA" id="ARBA00009528"/>
    </source>
</evidence>
<dbReference type="Pfam" id="PF00883">
    <property type="entry name" value="Peptidase_M17"/>
    <property type="match status" value="1"/>
</dbReference>
<dbReference type="WBParaSite" id="PSAMB.scaffold1470size31101.g13261.t1">
    <property type="protein sequence ID" value="PSAMB.scaffold1470size31101.g13261.t1"/>
    <property type="gene ID" value="PSAMB.scaffold1470size31101.g13261"/>
</dbReference>
<evidence type="ECO:0000313" key="17">
    <source>
        <dbReference type="WBParaSite" id="PSAMB.scaffold1470size31101.g13261.t1"/>
    </source>
</evidence>
<dbReference type="Gene3D" id="3.40.630.10">
    <property type="entry name" value="Zn peptidases"/>
    <property type="match status" value="1"/>
</dbReference>
<dbReference type="AlphaFoldDB" id="A0A914V384"/>
<evidence type="ECO:0000256" key="10">
    <source>
        <dbReference type="ARBA" id="ARBA00030997"/>
    </source>
</evidence>
<keyword evidence="4" id="KW-0645">Protease</keyword>
<dbReference type="InterPro" id="IPR008283">
    <property type="entry name" value="Peptidase_M17_N"/>
</dbReference>
<feature type="domain" description="Cytosol aminopeptidase" evidence="15">
    <location>
        <begin position="363"/>
        <end position="370"/>
    </location>
</feature>
<comment type="similarity">
    <text evidence="1">Belongs to the peptidase M17 family.</text>
</comment>
<keyword evidence="5" id="KW-0378">Hydrolase</keyword>